<dbReference type="InterPro" id="IPR020550">
    <property type="entry name" value="Inositol_monophosphatase_CS"/>
</dbReference>
<dbReference type="PANTHER" id="PTHR20854:SF4">
    <property type="entry name" value="INOSITOL-1-MONOPHOSPHATASE-RELATED"/>
    <property type="match status" value="1"/>
</dbReference>
<evidence type="ECO:0000256" key="3">
    <source>
        <dbReference type="ARBA" id="ARBA00022842"/>
    </source>
</evidence>
<evidence type="ECO:0000256" key="1">
    <source>
        <dbReference type="ARBA" id="ARBA00009759"/>
    </source>
</evidence>
<accession>A0ABQ6CQA6</accession>
<dbReference type="Gene3D" id="3.40.190.80">
    <property type="match status" value="1"/>
</dbReference>
<dbReference type="SUPFAM" id="SSF56655">
    <property type="entry name" value="Carbohydrate phosphatase"/>
    <property type="match status" value="1"/>
</dbReference>
<keyword evidence="2" id="KW-0479">Metal-binding</keyword>
<evidence type="ECO:0000313" key="5">
    <source>
        <dbReference type="Proteomes" id="UP001156882"/>
    </source>
</evidence>
<dbReference type="PRINTS" id="PR00377">
    <property type="entry name" value="IMPHPHTASES"/>
</dbReference>
<gene>
    <name evidence="4" type="ORF">GCM10007874_55610</name>
</gene>
<comment type="caution">
    <text evidence="4">The sequence shown here is derived from an EMBL/GenBank/DDBJ whole genome shotgun (WGS) entry which is preliminary data.</text>
</comment>
<reference evidence="5" key="1">
    <citation type="journal article" date="2019" name="Int. J. Syst. Evol. Microbiol.">
        <title>The Global Catalogue of Microorganisms (GCM) 10K type strain sequencing project: providing services to taxonomists for standard genome sequencing and annotation.</title>
        <authorList>
            <consortium name="The Broad Institute Genomics Platform"/>
            <consortium name="The Broad Institute Genome Sequencing Center for Infectious Disease"/>
            <person name="Wu L."/>
            <person name="Ma J."/>
        </authorList>
    </citation>
    <scope>NUCLEOTIDE SEQUENCE [LARGE SCALE GENOMIC DNA]</scope>
    <source>
        <strain evidence="5">NBRC 101365</strain>
    </source>
</reference>
<dbReference type="InterPro" id="IPR000760">
    <property type="entry name" value="Inositol_monophosphatase-like"/>
</dbReference>
<dbReference type="CDD" id="cd01638">
    <property type="entry name" value="CysQ"/>
    <property type="match status" value="1"/>
</dbReference>
<dbReference type="EMBL" id="BSPC01000063">
    <property type="protein sequence ID" value="GLS22543.1"/>
    <property type="molecule type" value="Genomic_DNA"/>
</dbReference>
<evidence type="ECO:0000313" key="4">
    <source>
        <dbReference type="EMBL" id="GLS22543.1"/>
    </source>
</evidence>
<protein>
    <submittedName>
        <fullName evidence="4">3'(2'),5'-bisphosphate nucleotidase CysQ</fullName>
    </submittedName>
</protein>
<sequence>MARLLTAGEALPLLTEAAREAGEIGLRFARDGARVFDKLDNSPVTEADLAIDAHLAKRLRGVSSAIGWLSEEATDSAERLSKRQVWVLDPIDGTRGFIAGNGEWVISAALVEDGRPLAGVLYRPTNGDFYSAGRGLGAFKNGVAIKANAGALAQTRTLASPKPMFDLIRQGLPSRIERASRLSSLALRIAYVAEGLVDAAFASGASHDWDIAAADIILSEAGGRLSSFHGDDVIYNRANPMHRPLVMAGLGRHAGLVSLFDCVKDGTI</sequence>
<keyword evidence="3" id="KW-0460">Magnesium</keyword>
<dbReference type="Proteomes" id="UP001156882">
    <property type="component" value="Unassembled WGS sequence"/>
</dbReference>
<organism evidence="4 5">
    <name type="scientific">Labrys miyagiensis</name>
    <dbReference type="NCBI Taxonomy" id="346912"/>
    <lineage>
        <taxon>Bacteria</taxon>
        <taxon>Pseudomonadati</taxon>
        <taxon>Pseudomonadota</taxon>
        <taxon>Alphaproteobacteria</taxon>
        <taxon>Hyphomicrobiales</taxon>
        <taxon>Xanthobacteraceae</taxon>
        <taxon>Labrys</taxon>
    </lineage>
</organism>
<proteinExistence type="inferred from homology"/>
<dbReference type="Gene3D" id="3.30.540.10">
    <property type="entry name" value="Fructose-1,6-Bisphosphatase, subunit A, domain 1"/>
    <property type="match status" value="1"/>
</dbReference>
<dbReference type="Pfam" id="PF00459">
    <property type="entry name" value="Inositol_P"/>
    <property type="match status" value="1"/>
</dbReference>
<name>A0ABQ6CQA6_9HYPH</name>
<comment type="similarity">
    <text evidence="1">Belongs to the inositol monophosphatase superfamily.</text>
</comment>
<evidence type="ECO:0000256" key="2">
    <source>
        <dbReference type="ARBA" id="ARBA00022723"/>
    </source>
</evidence>
<dbReference type="PROSITE" id="PS00630">
    <property type="entry name" value="IMP_2"/>
    <property type="match status" value="1"/>
</dbReference>
<dbReference type="RefSeq" id="WP_284315498.1">
    <property type="nucleotide sequence ID" value="NZ_BSPC01000063.1"/>
</dbReference>
<keyword evidence="5" id="KW-1185">Reference proteome</keyword>
<dbReference type="PANTHER" id="PTHR20854">
    <property type="entry name" value="INOSITOL MONOPHOSPHATASE"/>
    <property type="match status" value="1"/>
</dbReference>